<reference evidence="1 2" key="1">
    <citation type="journal article" date="2014" name="Nature">
        <title>An environmental bacterial taxon with a large and distinct metabolic repertoire.</title>
        <authorList>
            <person name="Wilson M.C."/>
            <person name="Mori T."/>
            <person name="Ruckert C."/>
            <person name="Uria A.R."/>
            <person name="Helf M.J."/>
            <person name="Takada K."/>
            <person name="Gernert C."/>
            <person name="Steffens U.A."/>
            <person name="Heycke N."/>
            <person name="Schmitt S."/>
            <person name="Rinke C."/>
            <person name="Helfrich E.J."/>
            <person name="Brachmann A.O."/>
            <person name="Gurgui C."/>
            <person name="Wakimoto T."/>
            <person name="Kracht M."/>
            <person name="Crusemann M."/>
            <person name="Hentschel U."/>
            <person name="Abe I."/>
            <person name="Matsunaga S."/>
            <person name="Kalinowski J."/>
            <person name="Takeyama H."/>
            <person name="Piel J."/>
        </authorList>
    </citation>
    <scope>NUCLEOTIDE SEQUENCE [LARGE SCALE GENOMIC DNA]</scope>
    <source>
        <strain evidence="2">TSY2</strain>
    </source>
</reference>
<dbReference type="PANTHER" id="PTHR43737:SF1">
    <property type="entry name" value="DUF1501 DOMAIN-CONTAINING PROTEIN"/>
    <property type="match status" value="1"/>
</dbReference>
<dbReference type="Proteomes" id="UP000019140">
    <property type="component" value="Unassembled WGS sequence"/>
</dbReference>
<accession>W4MF07</accession>
<sequence>MTRTTRRGFLKQSGFMLLTIGVGAGAFHRQLRVAESSVLTRGAGLSGNGRTLVVIQLSGGNDGLNTVIPLSGAYASQYRTLRPRLAIPEADVIPLGTDAGGHQLGLHPNLELWKWFYDQGRMGVIQAVGYDTPNHSHEGSMRIWHQASPERARTTGWLGGYLDLAFPAQDNPLLSVAISKHLPMSLQAAQTRVPAVDNIKQYRFKVQPSKDTEARRQVFLALHREAVPEHALYEQVRQMAFDTFEGSVRLQEASESYVPSPDIDYDRSNPLARALQQAAQIMASDAGTKILYVSLNGFDTHGTQRPRHAKLLGMLAEAIDVFDQDLQRLGLADDVLIMTWSEFGRKVRENGNVGTGHGAAGPQFVFGNAVNGGIFGEHPDLIHLSDVDDPLYRIDFRSYYATILERWLEVDAREVLGGTFEFIDFL</sequence>
<dbReference type="PANTHER" id="PTHR43737">
    <property type="entry name" value="BLL7424 PROTEIN"/>
    <property type="match status" value="1"/>
</dbReference>
<evidence type="ECO:0008006" key="3">
    <source>
        <dbReference type="Google" id="ProtNLM"/>
    </source>
</evidence>
<dbReference type="InterPro" id="IPR010869">
    <property type="entry name" value="DUF1501"/>
</dbReference>
<dbReference type="EMBL" id="AZHX01000104">
    <property type="protein sequence ID" value="ETX08924.1"/>
    <property type="molecule type" value="Genomic_DNA"/>
</dbReference>
<name>W4MF07_9BACT</name>
<dbReference type="InterPro" id="IPR006311">
    <property type="entry name" value="TAT_signal"/>
</dbReference>
<organism evidence="1 2">
    <name type="scientific">Candidatus Entotheonella gemina</name>
    <dbReference type="NCBI Taxonomy" id="1429439"/>
    <lineage>
        <taxon>Bacteria</taxon>
        <taxon>Pseudomonadati</taxon>
        <taxon>Nitrospinota/Tectimicrobiota group</taxon>
        <taxon>Candidatus Tectimicrobiota</taxon>
        <taxon>Candidatus Entotheonellia</taxon>
        <taxon>Candidatus Entotheonellales</taxon>
        <taxon>Candidatus Entotheonellaceae</taxon>
        <taxon>Candidatus Entotheonella</taxon>
    </lineage>
</organism>
<dbReference type="AlphaFoldDB" id="W4MF07"/>
<dbReference type="HOGENOM" id="CLU_032896_2_0_7"/>
<evidence type="ECO:0000313" key="1">
    <source>
        <dbReference type="EMBL" id="ETX08924.1"/>
    </source>
</evidence>
<evidence type="ECO:0000313" key="2">
    <source>
        <dbReference type="Proteomes" id="UP000019140"/>
    </source>
</evidence>
<gene>
    <name evidence="1" type="ORF">ETSY2_02535</name>
</gene>
<keyword evidence="2" id="KW-1185">Reference proteome</keyword>
<dbReference type="PROSITE" id="PS51318">
    <property type="entry name" value="TAT"/>
    <property type="match status" value="1"/>
</dbReference>
<protein>
    <recommendedName>
        <fullName evidence="3">Twin-arginine translocation pathway signal</fullName>
    </recommendedName>
</protein>
<dbReference type="Pfam" id="PF07394">
    <property type="entry name" value="DUF1501"/>
    <property type="match status" value="1"/>
</dbReference>
<comment type="caution">
    <text evidence="1">The sequence shown here is derived from an EMBL/GenBank/DDBJ whole genome shotgun (WGS) entry which is preliminary data.</text>
</comment>
<proteinExistence type="predicted"/>